<sequence>MAKKMSVEEILAAAKAGGAKKPAEPAAPAPAAAAPDVEPVAAEAAPAAPAPKAAVKAGSMSAADILAMAKAGKKPAAPAAPAPVAAAAPVAEKPKPAPPKTDAAVAAAVPKDTASVLAAARKAAKPGPVSKAEAEAKGIAPVVPAGKKKLEAPPMPAKPAFARPAAAADPDRRTFMAAAAGALFGSSLAIGFTSLAVTHLMWVLGLARYMFPNILIEPPTRFKVGPPTNFGPGQVETKFIPEFGVWIVRYEFDGKPMIFALKAVCTHLGCTPNWLEAEQKFKCPCHGSGFYKDGINFEGPAPRPLERYAISLADDGQLEVDKSRTFNQEQGQWKDAASFVSV</sequence>
<gene>
    <name evidence="10" type="primary">petC_2</name>
    <name evidence="10" type="ORF">ETAA8_67850</name>
</gene>
<organism evidence="10 11">
    <name type="scientific">Anatilimnocola aggregata</name>
    <dbReference type="NCBI Taxonomy" id="2528021"/>
    <lineage>
        <taxon>Bacteria</taxon>
        <taxon>Pseudomonadati</taxon>
        <taxon>Planctomycetota</taxon>
        <taxon>Planctomycetia</taxon>
        <taxon>Pirellulales</taxon>
        <taxon>Pirellulaceae</taxon>
        <taxon>Anatilimnocola</taxon>
    </lineage>
</organism>
<evidence type="ECO:0000256" key="2">
    <source>
        <dbReference type="ARBA" id="ARBA00022723"/>
    </source>
</evidence>
<dbReference type="Proteomes" id="UP000315017">
    <property type="component" value="Chromosome"/>
</dbReference>
<dbReference type="AlphaFoldDB" id="A0A517YN28"/>
<evidence type="ECO:0000313" key="10">
    <source>
        <dbReference type="EMBL" id="QDU31625.1"/>
    </source>
</evidence>
<keyword evidence="5" id="KW-1015">Disulfide bond</keyword>
<keyword evidence="1" id="KW-0001">2Fe-2S</keyword>
<keyword evidence="3" id="KW-0408">Iron</keyword>
<evidence type="ECO:0000256" key="7">
    <source>
        <dbReference type="SAM" id="MobiDB-lite"/>
    </source>
</evidence>
<dbReference type="InterPro" id="IPR017941">
    <property type="entry name" value="Rieske_2Fe-2S"/>
</dbReference>
<keyword evidence="4" id="KW-0411">Iron-sulfur</keyword>
<dbReference type="EMBL" id="CP036274">
    <property type="protein sequence ID" value="QDU31625.1"/>
    <property type="molecule type" value="Genomic_DNA"/>
</dbReference>
<reference evidence="10 11" key="1">
    <citation type="submission" date="2019-02" db="EMBL/GenBank/DDBJ databases">
        <title>Deep-cultivation of Planctomycetes and their phenomic and genomic characterization uncovers novel biology.</title>
        <authorList>
            <person name="Wiegand S."/>
            <person name="Jogler M."/>
            <person name="Boedeker C."/>
            <person name="Pinto D."/>
            <person name="Vollmers J."/>
            <person name="Rivas-Marin E."/>
            <person name="Kohn T."/>
            <person name="Peeters S.H."/>
            <person name="Heuer A."/>
            <person name="Rast P."/>
            <person name="Oberbeckmann S."/>
            <person name="Bunk B."/>
            <person name="Jeske O."/>
            <person name="Meyerdierks A."/>
            <person name="Storesund J.E."/>
            <person name="Kallscheuer N."/>
            <person name="Luecker S."/>
            <person name="Lage O.M."/>
            <person name="Pohl T."/>
            <person name="Merkel B.J."/>
            <person name="Hornburger P."/>
            <person name="Mueller R.-W."/>
            <person name="Bruemmer F."/>
            <person name="Labrenz M."/>
            <person name="Spormann A.M."/>
            <person name="Op den Camp H."/>
            <person name="Overmann J."/>
            <person name="Amann R."/>
            <person name="Jetten M.S.M."/>
            <person name="Mascher T."/>
            <person name="Medema M.H."/>
            <person name="Devos D.P."/>
            <person name="Kaster A.-K."/>
            <person name="Ovreas L."/>
            <person name="Rohde M."/>
            <person name="Galperin M.Y."/>
            <person name="Jogler C."/>
        </authorList>
    </citation>
    <scope>NUCLEOTIDE SEQUENCE [LARGE SCALE GENOMIC DNA]</scope>
    <source>
        <strain evidence="10 11">ETA_A8</strain>
    </source>
</reference>
<feature type="domain" description="Rieske" evidence="9">
    <location>
        <begin position="222"/>
        <end position="319"/>
    </location>
</feature>
<keyword evidence="2" id="KW-0479">Metal-binding</keyword>
<comment type="cofactor">
    <cofactor evidence="6">
        <name>[2Fe-2S] cluster</name>
        <dbReference type="ChEBI" id="CHEBI:190135"/>
    </cofactor>
</comment>
<evidence type="ECO:0000256" key="8">
    <source>
        <dbReference type="SAM" id="Phobius"/>
    </source>
</evidence>
<dbReference type="PRINTS" id="PR00162">
    <property type="entry name" value="RIESKE"/>
</dbReference>
<dbReference type="InterPro" id="IPR014349">
    <property type="entry name" value="Rieske_Fe-S_prot"/>
</dbReference>
<dbReference type="CDD" id="cd03467">
    <property type="entry name" value="Rieske"/>
    <property type="match status" value="1"/>
</dbReference>
<dbReference type="PROSITE" id="PS51296">
    <property type="entry name" value="RIESKE"/>
    <property type="match status" value="1"/>
</dbReference>
<evidence type="ECO:0000256" key="1">
    <source>
        <dbReference type="ARBA" id="ARBA00022714"/>
    </source>
</evidence>
<protein>
    <submittedName>
        <fullName evidence="10">Cytochrome b6-f complex iron-sulfur subunit</fullName>
    </submittedName>
</protein>
<keyword evidence="11" id="KW-1185">Reference proteome</keyword>
<proteinExistence type="predicted"/>
<evidence type="ECO:0000256" key="3">
    <source>
        <dbReference type="ARBA" id="ARBA00023004"/>
    </source>
</evidence>
<keyword evidence="8" id="KW-0812">Transmembrane</keyword>
<accession>A0A517YN28</accession>
<feature type="region of interest" description="Disordered" evidence="7">
    <location>
        <begin position="14"/>
        <end position="53"/>
    </location>
</feature>
<keyword evidence="8" id="KW-0472">Membrane</keyword>
<dbReference type="SUPFAM" id="SSF50022">
    <property type="entry name" value="ISP domain"/>
    <property type="match status" value="1"/>
</dbReference>
<evidence type="ECO:0000256" key="5">
    <source>
        <dbReference type="ARBA" id="ARBA00023157"/>
    </source>
</evidence>
<feature type="transmembrane region" description="Helical" evidence="8">
    <location>
        <begin position="182"/>
        <end position="211"/>
    </location>
</feature>
<dbReference type="Pfam" id="PF00355">
    <property type="entry name" value="Rieske"/>
    <property type="match status" value="1"/>
</dbReference>
<dbReference type="InterPro" id="IPR036922">
    <property type="entry name" value="Rieske_2Fe-2S_sf"/>
</dbReference>
<evidence type="ECO:0000259" key="9">
    <source>
        <dbReference type="PROSITE" id="PS51296"/>
    </source>
</evidence>
<dbReference type="GO" id="GO:0016020">
    <property type="term" value="C:membrane"/>
    <property type="evidence" value="ECO:0007669"/>
    <property type="project" value="InterPro"/>
</dbReference>
<dbReference type="PANTHER" id="PTHR10134">
    <property type="entry name" value="CYTOCHROME B-C1 COMPLEX SUBUNIT RIESKE, MITOCHONDRIAL"/>
    <property type="match status" value="1"/>
</dbReference>
<evidence type="ECO:0000256" key="4">
    <source>
        <dbReference type="ARBA" id="ARBA00023014"/>
    </source>
</evidence>
<keyword evidence="8" id="KW-1133">Transmembrane helix</keyword>
<evidence type="ECO:0000313" key="11">
    <source>
        <dbReference type="Proteomes" id="UP000315017"/>
    </source>
</evidence>
<dbReference type="KEGG" id="aagg:ETAA8_67850"/>
<dbReference type="GO" id="GO:0051537">
    <property type="term" value="F:2 iron, 2 sulfur cluster binding"/>
    <property type="evidence" value="ECO:0007669"/>
    <property type="project" value="UniProtKB-KW"/>
</dbReference>
<dbReference type="RefSeq" id="WP_202921412.1">
    <property type="nucleotide sequence ID" value="NZ_CP036274.1"/>
</dbReference>
<evidence type="ECO:0000256" key="6">
    <source>
        <dbReference type="ARBA" id="ARBA00034078"/>
    </source>
</evidence>
<dbReference type="GO" id="GO:0046872">
    <property type="term" value="F:metal ion binding"/>
    <property type="evidence" value="ECO:0007669"/>
    <property type="project" value="UniProtKB-KW"/>
</dbReference>
<dbReference type="Gene3D" id="2.102.10.10">
    <property type="entry name" value="Rieske [2Fe-2S] iron-sulphur domain"/>
    <property type="match status" value="1"/>
</dbReference>
<dbReference type="InterPro" id="IPR005805">
    <property type="entry name" value="Rieske_Fe-S_prot_C"/>
</dbReference>
<name>A0A517YN28_9BACT</name>